<keyword evidence="4" id="KW-0449">Lipoprotein</keyword>
<accession>A1ZRK9</accession>
<feature type="domain" description="Lipocalin-like" evidence="3">
    <location>
        <begin position="90"/>
        <end position="158"/>
    </location>
</feature>
<evidence type="ECO:0000256" key="2">
    <source>
        <dbReference type="SAM" id="SignalP"/>
    </source>
</evidence>
<dbReference type="Proteomes" id="UP000004095">
    <property type="component" value="Unassembled WGS sequence"/>
</dbReference>
<keyword evidence="5" id="KW-1185">Reference proteome</keyword>
<proteinExistence type="predicted"/>
<organism evidence="4 5">
    <name type="scientific">Microscilla marina ATCC 23134</name>
    <dbReference type="NCBI Taxonomy" id="313606"/>
    <lineage>
        <taxon>Bacteria</taxon>
        <taxon>Pseudomonadati</taxon>
        <taxon>Bacteroidota</taxon>
        <taxon>Cytophagia</taxon>
        <taxon>Cytophagales</taxon>
        <taxon>Microscillaceae</taxon>
        <taxon>Microscilla</taxon>
    </lineage>
</organism>
<feature type="signal peptide" evidence="2">
    <location>
        <begin position="1"/>
        <end position="18"/>
    </location>
</feature>
<evidence type="ECO:0000256" key="1">
    <source>
        <dbReference type="SAM" id="MobiDB-lite"/>
    </source>
</evidence>
<dbReference type="EMBL" id="AAWS01000028">
    <property type="protein sequence ID" value="EAY26914.1"/>
    <property type="molecule type" value="Genomic_DNA"/>
</dbReference>
<name>A1ZRK9_MICM2</name>
<dbReference type="RefSeq" id="WP_002700042.1">
    <property type="nucleotide sequence ID" value="NZ_AAWS01000028.1"/>
</dbReference>
<dbReference type="OrthoDB" id="838963at2"/>
<evidence type="ECO:0000313" key="5">
    <source>
        <dbReference type="Proteomes" id="UP000004095"/>
    </source>
</evidence>
<keyword evidence="2" id="KW-0732">Signal</keyword>
<dbReference type="InterPro" id="IPR024311">
    <property type="entry name" value="Lipocalin-like"/>
</dbReference>
<dbReference type="PROSITE" id="PS51257">
    <property type="entry name" value="PROKAR_LIPOPROTEIN"/>
    <property type="match status" value="1"/>
</dbReference>
<dbReference type="AlphaFoldDB" id="A1ZRK9"/>
<feature type="chain" id="PRO_5002642387" evidence="2">
    <location>
        <begin position="19"/>
        <end position="202"/>
    </location>
</feature>
<feature type="compositionally biased region" description="Basic and acidic residues" evidence="1">
    <location>
        <begin position="37"/>
        <end position="59"/>
    </location>
</feature>
<gene>
    <name evidence="4" type="ORF">M23134_03565</name>
</gene>
<protein>
    <submittedName>
        <fullName evidence="4">Lipoprotein, putative</fullName>
    </submittedName>
</protein>
<feature type="region of interest" description="Disordered" evidence="1">
    <location>
        <begin position="24"/>
        <end position="60"/>
    </location>
</feature>
<dbReference type="Pfam" id="PF13648">
    <property type="entry name" value="Lipocalin_4"/>
    <property type="match status" value="1"/>
</dbReference>
<reference evidence="4 5" key="1">
    <citation type="submission" date="2007-01" db="EMBL/GenBank/DDBJ databases">
        <authorList>
            <person name="Haygood M."/>
            <person name="Podell S."/>
            <person name="Anderson C."/>
            <person name="Hopkinson B."/>
            <person name="Roe K."/>
            <person name="Barbeau K."/>
            <person name="Gaasterland T."/>
            <person name="Ferriera S."/>
            <person name="Johnson J."/>
            <person name="Kravitz S."/>
            <person name="Beeson K."/>
            <person name="Sutton G."/>
            <person name="Rogers Y.-H."/>
            <person name="Friedman R."/>
            <person name="Frazier M."/>
            <person name="Venter J.C."/>
        </authorList>
    </citation>
    <scope>NUCLEOTIDE SEQUENCE [LARGE SCALE GENOMIC DNA]</scope>
    <source>
        <strain evidence="4 5">ATCC 23134</strain>
    </source>
</reference>
<evidence type="ECO:0000313" key="4">
    <source>
        <dbReference type="EMBL" id="EAY26914.1"/>
    </source>
</evidence>
<comment type="caution">
    <text evidence="4">The sequence shown here is derived from an EMBL/GenBank/DDBJ whole genome shotgun (WGS) entry which is preliminary data.</text>
</comment>
<feature type="region of interest" description="Disordered" evidence="1">
    <location>
        <begin position="180"/>
        <end position="202"/>
    </location>
</feature>
<sequence>MKFLNGLLIIAVFAFVTACGGGAKTENTEGDTTSTAETKKDGESTEVNKEDETKKEDQNAPKVLLVAQKWGYDVAASVGMLPEEDQKKISEEQKKAMQGMSMEFKADGTYEMALNGETKEKGTWTMSEDGKTITTKEEGKDKEVIANLKEMTAEKMVIEMKDGEKTETFVMVKFVAPVTEEVKTEGNKEETKKEEVKTEEKN</sequence>
<evidence type="ECO:0000259" key="3">
    <source>
        <dbReference type="Pfam" id="PF13648"/>
    </source>
</evidence>